<evidence type="ECO:0000313" key="2">
    <source>
        <dbReference type="Proteomes" id="UP000789860"/>
    </source>
</evidence>
<keyword evidence="2" id="KW-1185">Reference proteome</keyword>
<comment type="caution">
    <text evidence="1">The sequence shown here is derived from an EMBL/GenBank/DDBJ whole genome shotgun (WGS) entry which is preliminary data.</text>
</comment>
<dbReference type="Proteomes" id="UP000789860">
    <property type="component" value="Unassembled WGS sequence"/>
</dbReference>
<reference evidence="1" key="1">
    <citation type="submission" date="2021-06" db="EMBL/GenBank/DDBJ databases">
        <authorList>
            <person name="Kallberg Y."/>
            <person name="Tangrot J."/>
            <person name="Rosling A."/>
        </authorList>
    </citation>
    <scope>NUCLEOTIDE SEQUENCE</scope>
    <source>
        <strain evidence="1">AU212A</strain>
    </source>
</reference>
<evidence type="ECO:0000313" key="1">
    <source>
        <dbReference type="EMBL" id="CAG8479300.1"/>
    </source>
</evidence>
<gene>
    <name evidence="1" type="ORF">SCALOS_LOCUS2357</name>
</gene>
<name>A0ACA9KKL3_9GLOM</name>
<dbReference type="EMBL" id="CAJVPM010002067">
    <property type="protein sequence ID" value="CAG8479300.1"/>
    <property type="molecule type" value="Genomic_DNA"/>
</dbReference>
<protein>
    <submittedName>
        <fullName evidence="1">10367_t:CDS:1</fullName>
    </submittedName>
</protein>
<proteinExistence type="predicted"/>
<organism evidence="1 2">
    <name type="scientific">Scutellospora calospora</name>
    <dbReference type="NCBI Taxonomy" id="85575"/>
    <lineage>
        <taxon>Eukaryota</taxon>
        <taxon>Fungi</taxon>
        <taxon>Fungi incertae sedis</taxon>
        <taxon>Mucoromycota</taxon>
        <taxon>Glomeromycotina</taxon>
        <taxon>Glomeromycetes</taxon>
        <taxon>Diversisporales</taxon>
        <taxon>Gigasporaceae</taxon>
        <taxon>Scutellospora</taxon>
    </lineage>
</organism>
<sequence length="491" mass="54886">MLRVANKEGWNVALALKDPASEDLLEASLKEKLILARQSVRSKKRKTDYSSVATSSSSMAFYHTTVPQQQLPSQLSQYSPYGQMTQQFFGGQLPVQNTEKKTERLSNIICYVCEEKGHIATNCPPKKAGCGGTRGRAVCCSEGSYKRGSRLLEKNYKASGIGNSLVGERDTVISKRCKISVNGSGSKTIQFHKRGIEMARERVKQILQFGCNSLGGKVLGFGDRYGPSPSASYTEKAGVDKGGARVSKVAAESECKESRMQGYSNFNSASLGVSIMVRESLAKPKLEINCSKSGIVKELLMHAESLALNSVGPSQRSRWLDMSGQSSHVQACLNTLSKRWRRTGRMDLTENLRIKEAFRGLRLLRAQDQDAPWPWDLFPLEALKRLKDIEDRSNLLWVKIRRSKNDPFANGKFVPVERIETIQVSVKKCKNEKENSNSVSMSQEKPTKKLSRHIHYNKKHRLKKEQNSILPVEHNEPIPSDVHGHTSKSNR</sequence>
<accession>A0ACA9KKL3</accession>